<name>A0A1G7KMZ9_9ACTN</name>
<dbReference type="PANTHER" id="PTHR10668">
    <property type="entry name" value="PHYTOENE DEHYDROGENASE"/>
    <property type="match status" value="1"/>
</dbReference>
<dbReference type="EMBL" id="FNBT01000003">
    <property type="protein sequence ID" value="SDF38516.1"/>
    <property type="molecule type" value="Genomic_DNA"/>
</dbReference>
<dbReference type="OrthoDB" id="833207at2"/>
<dbReference type="PRINTS" id="PR00469">
    <property type="entry name" value="PNDRDTASEII"/>
</dbReference>
<gene>
    <name evidence="1" type="ORF">SAMN05660662_1970</name>
</gene>
<accession>A0A1G7KMZ9</accession>
<dbReference type="AlphaFoldDB" id="A0A1G7KMZ9"/>
<dbReference type="PANTHER" id="PTHR10668:SF105">
    <property type="entry name" value="DEHYDROGENASE-RELATED"/>
    <property type="match status" value="1"/>
</dbReference>
<organism evidence="1 2">
    <name type="scientific">Blastococcus aurantiacus</name>
    <dbReference type="NCBI Taxonomy" id="1550231"/>
    <lineage>
        <taxon>Bacteria</taxon>
        <taxon>Bacillati</taxon>
        <taxon>Actinomycetota</taxon>
        <taxon>Actinomycetes</taxon>
        <taxon>Geodermatophilales</taxon>
        <taxon>Geodermatophilaceae</taxon>
        <taxon>Blastococcus</taxon>
    </lineage>
</organism>
<sequence length="492" mass="53034">MSGRAGRPDAVVVGAGPNGLAAALRLSAAGLRVQVVDAGDRPGGGMRTEELIRPGFHHDVCSTVQPMAVAAPFFREFDVESRGVRFVHPEVNFAHPLDGGGAALSFRSLEETAAGLGPDAEAYRRLFGPLVDHGTDVVDFFLSSRLRSLPTKSVAEVTKFALTGLPNVRWLANRYFDTEEGRALVAGAAAHGMLDLSQPLTSALGMLLAMLSHHAGWPVIEGGSQKLADAMVTALEEQGGEVVTGHRVTDLREFEGVPAVLLDTTPEDFVTMAGDRLNEGYRRWVRRYKHGAGVFKIDWILSEPVPWTNPDVRRAGTIHVAGTLEETLAGERAPNQGRLTDKPYVLAVQPTVPDPTRAPEGGHIFWAYVHVPHGADVDMTGPIEDQIERFAPGFKDTVVARATKNAVQMEQWNPSYLGGDISNGQATLRQMLARPVPRWNTYRTPVEGVYLASSATPPGPAVHGMCGDLGARVALRDVFGVREVPPLRPALR</sequence>
<keyword evidence="2" id="KW-1185">Reference proteome</keyword>
<dbReference type="Pfam" id="PF13450">
    <property type="entry name" value="NAD_binding_8"/>
    <property type="match status" value="1"/>
</dbReference>
<dbReference type="Proteomes" id="UP000199406">
    <property type="component" value="Unassembled WGS sequence"/>
</dbReference>
<proteinExistence type="predicted"/>
<dbReference type="InterPro" id="IPR036188">
    <property type="entry name" value="FAD/NAD-bd_sf"/>
</dbReference>
<dbReference type="SUPFAM" id="SSF51905">
    <property type="entry name" value="FAD/NAD(P)-binding domain"/>
    <property type="match status" value="1"/>
</dbReference>
<dbReference type="RefSeq" id="WP_091765328.1">
    <property type="nucleotide sequence ID" value="NZ_FNBT01000003.1"/>
</dbReference>
<dbReference type="STRING" id="1550231.SAMN05660662_1970"/>
<evidence type="ECO:0000313" key="1">
    <source>
        <dbReference type="EMBL" id="SDF38516.1"/>
    </source>
</evidence>
<evidence type="ECO:0000313" key="2">
    <source>
        <dbReference type="Proteomes" id="UP000199406"/>
    </source>
</evidence>
<reference evidence="2" key="1">
    <citation type="submission" date="2016-10" db="EMBL/GenBank/DDBJ databases">
        <authorList>
            <person name="Varghese N."/>
            <person name="Submissions S."/>
        </authorList>
    </citation>
    <scope>NUCLEOTIDE SEQUENCE [LARGE SCALE GENOMIC DNA]</scope>
    <source>
        <strain evidence="2">DSM 44268</strain>
    </source>
</reference>
<dbReference type="Gene3D" id="3.50.50.60">
    <property type="entry name" value="FAD/NAD(P)-binding domain"/>
    <property type="match status" value="2"/>
</dbReference>
<protein>
    <submittedName>
        <fullName evidence="1">Phytoene dehydrogenase-related protein</fullName>
    </submittedName>
</protein>